<dbReference type="InterPro" id="IPR012337">
    <property type="entry name" value="RNaseH-like_sf"/>
</dbReference>
<dbReference type="Pfam" id="PF00929">
    <property type="entry name" value="RNase_T"/>
    <property type="match status" value="1"/>
</dbReference>
<keyword evidence="3" id="KW-0808">Transferase</keyword>
<evidence type="ECO:0000313" key="3">
    <source>
        <dbReference type="EMBL" id="MDR7151623.1"/>
    </source>
</evidence>
<dbReference type="GO" id="GO:0003887">
    <property type="term" value="F:DNA-directed DNA polymerase activity"/>
    <property type="evidence" value="ECO:0007669"/>
    <property type="project" value="UniProtKB-EC"/>
</dbReference>
<dbReference type="PANTHER" id="PTHR30231:SF37">
    <property type="entry name" value="EXODEOXYRIBONUCLEASE 10"/>
    <property type="match status" value="1"/>
</dbReference>
<dbReference type="CDD" id="cd06127">
    <property type="entry name" value="DEDDh"/>
    <property type="match status" value="1"/>
</dbReference>
<evidence type="ECO:0000256" key="1">
    <source>
        <dbReference type="SAM" id="MobiDB-lite"/>
    </source>
</evidence>
<dbReference type="SUPFAM" id="SSF53098">
    <property type="entry name" value="Ribonuclease H-like"/>
    <property type="match status" value="1"/>
</dbReference>
<evidence type="ECO:0000313" key="4">
    <source>
        <dbReference type="Proteomes" id="UP001265700"/>
    </source>
</evidence>
<accession>A0ABU1WQP0</accession>
<feature type="domain" description="Exonuclease" evidence="2">
    <location>
        <begin position="79"/>
        <end position="245"/>
    </location>
</feature>
<gene>
    <name evidence="3" type="ORF">J2W49_003599</name>
</gene>
<evidence type="ECO:0000259" key="2">
    <source>
        <dbReference type="SMART" id="SM00479"/>
    </source>
</evidence>
<dbReference type="Proteomes" id="UP001265700">
    <property type="component" value="Unassembled WGS sequence"/>
</dbReference>
<organism evidence="3 4">
    <name type="scientific">Hydrogenophaga palleronii</name>
    <dbReference type="NCBI Taxonomy" id="65655"/>
    <lineage>
        <taxon>Bacteria</taxon>
        <taxon>Pseudomonadati</taxon>
        <taxon>Pseudomonadota</taxon>
        <taxon>Betaproteobacteria</taxon>
        <taxon>Burkholderiales</taxon>
        <taxon>Comamonadaceae</taxon>
        <taxon>Hydrogenophaga</taxon>
    </lineage>
</organism>
<name>A0ABU1WQP0_9BURK</name>
<reference evidence="3 4" key="1">
    <citation type="submission" date="2023-07" db="EMBL/GenBank/DDBJ databases">
        <title>Sorghum-associated microbial communities from plants grown in Nebraska, USA.</title>
        <authorList>
            <person name="Schachtman D."/>
        </authorList>
    </citation>
    <scope>NUCLEOTIDE SEQUENCE [LARGE SCALE GENOMIC DNA]</scope>
    <source>
        <strain evidence="3 4">4249</strain>
    </source>
</reference>
<protein>
    <submittedName>
        <fullName evidence="3">DNA polymerase-3 subunit epsilon</fullName>
        <ecNumber evidence="3">2.7.7.7</ecNumber>
    </submittedName>
</protein>
<dbReference type="SMART" id="SM00479">
    <property type="entry name" value="EXOIII"/>
    <property type="match status" value="1"/>
</dbReference>
<dbReference type="RefSeq" id="WP_310319350.1">
    <property type="nucleotide sequence ID" value="NZ_JAVDWU010000008.1"/>
</dbReference>
<dbReference type="NCBIfam" id="NF006615">
    <property type="entry name" value="PRK09182.1"/>
    <property type="match status" value="1"/>
</dbReference>
<keyword evidence="3" id="KW-0548">Nucleotidyltransferase</keyword>
<dbReference type="PANTHER" id="PTHR30231">
    <property type="entry name" value="DNA POLYMERASE III SUBUNIT EPSILON"/>
    <property type="match status" value="1"/>
</dbReference>
<feature type="region of interest" description="Disordered" evidence="1">
    <location>
        <begin position="1"/>
        <end position="34"/>
    </location>
</feature>
<dbReference type="EMBL" id="JAVDWU010000008">
    <property type="protein sequence ID" value="MDR7151623.1"/>
    <property type="molecule type" value="Genomic_DNA"/>
</dbReference>
<dbReference type="InterPro" id="IPR013520">
    <property type="entry name" value="Ribonucl_H"/>
</dbReference>
<dbReference type="Gene3D" id="3.30.420.10">
    <property type="entry name" value="Ribonuclease H-like superfamily/Ribonuclease H"/>
    <property type="match status" value="1"/>
</dbReference>
<comment type="caution">
    <text evidence="3">The sequence shown here is derived from an EMBL/GenBank/DDBJ whole genome shotgun (WGS) entry which is preliminary data.</text>
</comment>
<dbReference type="EC" id="2.7.7.7" evidence="3"/>
<dbReference type="InterPro" id="IPR036397">
    <property type="entry name" value="RNaseH_sf"/>
</dbReference>
<sequence length="341" mass="36994">MTQSSFEFDVPGPVAPAPAPQPARARRAAPPKALTPEDMARLLEQDANYRVLRRLVPITDYGPAPSAPELLQSAAGTRNVLVLDTETTGLSHQADKIIELAMLLVQVDVASGMPFGPVDCFEGFEDPGMPIPAVAKEVTGISDDMVKGQRLDDQQVAAMVARADLIVAHNAGFDRPFVEARFPYFAQKAWACSFADIDWKAAGAGSSKLSALALDQGWFFDAHRALVDCHALLQVLSRPVGQGTTTGVNQLMLAASRSSFKLRATGAPFEAKDLLKARGYRWDADAKVWCCTLADQARLESELEWLKATVYGRRHARVEVEAMDSLVRYSARAGVASQRVL</sequence>
<proteinExistence type="predicted"/>
<keyword evidence="4" id="KW-1185">Reference proteome</keyword>